<dbReference type="PANTHER" id="PTHR24121">
    <property type="entry name" value="NO MECHANORECEPTOR POTENTIAL C, ISOFORM D-RELATED"/>
    <property type="match status" value="1"/>
</dbReference>
<evidence type="ECO:0000256" key="1">
    <source>
        <dbReference type="SAM" id="MobiDB-lite"/>
    </source>
</evidence>
<feature type="region of interest" description="Disordered" evidence="1">
    <location>
        <begin position="382"/>
        <end position="408"/>
    </location>
</feature>
<proteinExistence type="predicted"/>
<sequence length="615" mass="68945">MELEDEVVCLEAKNPLSVASTNKMWYDKLQLFTHFTALSNEDSDLFLQASVEQLGRILRKYYRIGMESSNSFPSTPSNPVDGPSIIEHVVNHLQFKNNCTLVHLAARYNNVFVLNWMLTCCCDDNCKHGEHSLECHARQEKLWSACDKNLSTPLFYAISTSKTSSEQANTDSDENSTHPSHESIVFLLSQPSVKTKQLNHHTDTHGNLPIVVALRRRDYSLADLLILFGAKLNITVGLGLGTSESILHSACRERDMKLLKFIGPRCNKVLLKRNQRDENCLFSCLKDFRSNQFQSSARAHSSISMHSDFLREFLNMASSLFGSDTFEKALILKNSFGRNILLESVALNDHESMKVICQFLSNYQQQPDRLNVSASNLLSNSESSSSDSDFSPSTLTSSFSSPISRSKSAKSSNSLLETIVFDTDKQGNSILHIIAGAVIKSIENLEDFMWLFDGMKWLMIWMENNFKPSSGLDSPLSPLMHSNAPIQLSVFTKAHKNSEGLTVSDLISNARRSDKTEWAVSVVSEKMKETIRKWKKLDNHDIIGEDHNDDAASDSSLVIGRKSNARFSKSFPAGALTMLSSNHTVQITINKSENQQPTRNKLGFLAKLKLGRKKK</sequence>
<dbReference type="Proteomes" id="UP000006671">
    <property type="component" value="Unassembled WGS sequence"/>
</dbReference>
<dbReference type="AlphaFoldDB" id="D2W0Z8"/>
<reference evidence="2 3" key="1">
    <citation type="journal article" date="2010" name="Cell">
        <title>The genome of Naegleria gruberi illuminates early eukaryotic versatility.</title>
        <authorList>
            <person name="Fritz-Laylin L.K."/>
            <person name="Prochnik S.E."/>
            <person name="Ginger M.L."/>
            <person name="Dacks J.B."/>
            <person name="Carpenter M.L."/>
            <person name="Field M.C."/>
            <person name="Kuo A."/>
            <person name="Paredez A."/>
            <person name="Chapman J."/>
            <person name="Pham J."/>
            <person name="Shu S."/>
            <person name="Neupane R."/>
            <person name="Cipriano M."/>
            <person name="Mancuso J."/>
            <person name="Tu H."/>
            <person name="Salamov A."/>
            <person name="Lindquist E."/>
            <person name="Shapiro H."/>
            <person name="Lucas S."/>
            <person name="Grigoriev I.V."/>
            <person name="Cande W.Z."/>
            <person name="Fulton C."/>
            <person name="Rokhsar D.S."/>
            <person name="Dawson S.C."/>
        </authorList>
    </citation>
    <scope>NUCLEOTIDE SEQUENCE [LARGE SCALE GENOMIC DNA]</scope>
    <source>
        <strain evidence="2 3">NEG-M</strain>
    </source>
</reference>
<dbReference type="VEuPathDB" id="AmoebaDB:NAEGRDRAFT_59804"/>
<dbReference type="SMART" id="SM00248">
    <property type="entry name" value="ANK"/>
    <property type="match status" value="4"/>
</dbReference>
<dbReference type="OMA" id="FMWLFDG"/>
<evidence type="ECO:0000313" key="2">
    <source>
        <dbReference type="EMBL" id="EFC37230.1"/>
    </source>
</evidence>
<evidence type="ECO:0000313" key="3">
    <source>
        <dbReference type="Proteomes" id="UP000006671"/>
    </source>
</evidence>
<dbReference type="PANTHER" id="PTHR24121:SF23">
    <property type="entry name" value="NO MECHANORECEPTOR POTENTIAL C, ISOFORM H"/>
    <property type="match status" value="1"/>
</dbReference>
<dbReference type="Gene3D" id="1.25.40.20">
    <property type="entry name" value="Ankyrin repeat-containing domain"/>
    <property type="match status" value="1"/>
</dbReference>
<dbReference type="EMBL" id="GG738920">
    <property type="protein sequence ID" value="EFC37230.1"/>
    <property type="molecule type" value="Genomic_DNA"/>
</dbReference>
<protein>
    <submittedName>
        <fullName evidence="2">Predicted protein</fullName>
    </submittedName>
</protein>
<name>D2W0Z8_NAEGR</name>
<dbReference type="InterPro" id="IPR036770">
    <property type="entry name" value="Ankyrin_rpt-contain_sf"/>
</dbReference>
<dbReference type="GeneID" id="8856985"/>
<dbReference type="RefSeq" id="XP_002669974.1">
    <property type="nucleotide sequence ID" value="XM_002669928.1"/>
</dbReference>
<dbReference type="SUPFAM" id="SSF48403">
    <property type="entry name" value="Ankyrin repeat"/>
    <property type="match status" value="1"/>
</dbReference>
<accession>D2W0Z8</accession>
<dbReference type="KEGG" id="ngr:NAEGRDRAFT_59804"/>
<organism evidence="3">
    <name type="scientific">Naegleria gruberi</name>
    <name type="common">Amoeba</name>
    <dbReference type="NCBI Taxonomy" id="5762"/>
    <lineage>
        <taxon>Eukaryota</taxon>
        <taxon>Discoba</taxon>
        <taxon>Heterolobosea</taxon>
        <taxon>Tetramitia</taxon>
        <taxon>Eutetramitia</taxon>
        <taxon>Vahlkampfiidae</taxon>
        <taxon>Naegleria</taxon>
    </lineage>
</organism>
<gene>
    <name evidence="2" type="ORF">NAEGRDRAFT_59804</name>
</gene>
<dbReference type="InterPro" id="IPR002110">
    <property type="entry name" value="Ankyrin_rpt"/>
</dbReference>
<dbReference type="InParanoid" id="D2W0Z8"/>
<keyword evidence="3" id="KW-1185">Reference proteome</keyword>
<dbReference type="OrthoDB" id="2306477at2759"/>